<dbReference type="SUPFAM" id="SSF55729">
    <property type="entry name" value="Acyl-CoA N-acyltransferases (Nat)"/>
    <property type="match status" value="1"/>
</dbReference>
<dbReference type="OrthoDB" id="5448692at2"/>
<evidence type="ECO:0000313" key="1">
    <source>
        <dbReference type="EMBL" id="QAZ68151.1"/>
    </source>
</evidence>
<reference evidence="1 2" key="1">
    <citation type="submission" date="2018-02" db="EMBL/GenBank/DDBJ databases">
        <title>Genome sequence of Desulfovibrio carbinolicus DSM 3852.</title>
        <authorList>
            <person name="Wilbanks E."/>
            <person name="Skennerton C.T."/>
            <person name="Orphan V.J."/>
        </authorList>
    </citation>
    <scope>NUCLEOTIDE SEQUENCE [LARGE SCALE GENOMIC DNA]</scope>
    <source>
        <strain evidence="1 2">DSM 3852</strain>
    </source>
</reference>
<dbReference type="RefSeq" id="WP_129353366.1">
    <property type="nucleotide sequence ID" value="NZ_CP026538.1"/>
</dbReference>
<proteinExistence type="predicted"/>
<dbReference type="EMBL" id="CP026538">
    <property type="protein sequence ID" value="QAZ68151.1"/>
    <property type="molecule type" value="Genomic_DNA"/>
</dbReference>
<dbReference type="InterPro" id="IPR016181">
    <property type="entry name" value="Acyl_CoA_acyltransferase"/>
</dbReference>
<dbReference type="KEGG" id="dcb:C3Y92_13310"/>
<gene>
    <name evidence="1" type="ORF">C3Y92_13310</name>
</gene>
<sequence>MERTTNMLDAVPDLRQEEAVAAWAEPESRRIASLNFDDAQVDNVASISPADAAHASLGLDPVSLNRFVLCLLAADWACYPDPANREAYPHLQHAVTVFPKGFRLWTAGAGCRILPIGYSAFHPISPGTFAVLRDGPQTITNRRQITPQPQTASGEQYLYIYNIGILPRFHRTEASRALMRAFREDLAAVPHRGLTAIIVSPDGKRVIERFGLRQSGVITHDGHEELAYVSDE</sequence>
<accession>A0A4P6HLW3</accession>
<dbReference type="AlphaFoldDB" id="A0A4P6HLW3"/>
<protein>
    <recommendedName>
        <fullName evidence="3">N-acetyltransferase</fullName>
    </recommendedName>
</protein>
<evidence type="ECO:0008006" key="3">
    <source>
        <dbReference type="Google" id="ProtNLM"/>
    </source>
</evidence>
<dbReference type="Proteomes" id="UP000293296">
    <property type="component" value="Chromosome"/>
</dbReference>
<name>A0A4P6HLW3_9BACT</name>
<evidence type="ECO:0000313" key="2">
    <source>
        <dbReference type="Proteomes" id="UP000293296"/>
    </source>
</evidence>
<organism evidence="1 2">
    <name type="scientific">Solidesulfovibrio carbinolicus</name>
    <dbReference type="NCBI Taxonomy" id="296842"/>
    <lineage>
        <taxon>Bacteria</taxon>
        <taxon>Pseudomonadati</taxon>
        <taxon>Thermodesulfobacteriota</taxon>
        <taxon>Desulfovibrionia</taxon>
        <taxon>Desulfovibrionales</taxon>
        <taxon>Desulfovibrionaceae</taxon>
        <taxon>Solidesulfovibrio</taxon>
    </lineage>
</organism>
<keyword evidence="2" id="KW-1185">Reference proteome</keyword>